<proteinExistence type="predicted"/>
<dbReference type="PANTHER" id="PTHR43333">
    <property type="entry name" value="2-HACID_DH_C DOMAIN-CONTAINING PROTEIN"/>
    <property type="match status" value="1"/>
</dbReference>
<evidence type="ECO:0000259" key="4">
    <source>
        <dbReference type="Pfam" id="PF02826"/>
    </source>
</evidence>
<evidence type="ECO:0000256" key="3">
    <source>
        <dbReference type="SAM" id="MobiDB-lite"/>
    </source>
</evidence>
<evidence type="ECO:0000256" key="1">
    <source>
        <dbReference type="ARBA" id="ARBA00023002"/>
    </source>
</evidence>
<protein>
    <submittedName>
        <fullName evidence="5">Phosphoglycerate dehydrogenase</fullName>
    </submittedName>
</protein>
<dbReference type="Pfam" id="PF02826">
    <property type="entry name" value="2-Hacid_dh_C"/>
    <property type="match status" value="1"/>
</dbReference>
<name>A0A511N532_DEIC1</name>
<dbReference type="EMBL" id="BJXB01000016">
    <property type="protein sequence ID" value="GEM47953.1"/>
    <property type="molecule type" value="Genomic_DNA"/>
</dbReference>
<feature type="region of interest" description="Disordered" evidence="3">
    <location>
        <begin position="265"/>
        <end position="295"/>
    </location>
</feature>
<dbReference type="AlphaFoldDB" id="A0A511N532"/>
<accession>A0A511N532</accession>
<dbReference type="GO" id="GO:0016616">
    <property type="term" value="F:oxidoreductase activity, acting on the CH-OH group of donors, NAD or NADP as acceptor"/>
    <property type="evidence" value="ECO:0007669"/>
    <property type="project" value="InterPro"/>
</dbReference>
<dbReference type="SUPFAM" id="SSF51735">
    <property type="entry name" value="NAD(P)-binding Rossmann-fold domains"/>
    <property type="match status" value="1"/>
</dbReference>
<reference evidence="5 6" key="1">
    <citation type="submission" date="2019-07" db="EMBL/GenBank/DDBJ databases">
        <title>Whole genome shotgun sequence of Deinococcus cellulosilyticus NBRC 106333.</title>
        <authorList>
            <person name="Hosoyama A."/>
            <person name="Uohara A."/>
            <person name="Ohji S."/>
            <person name="Ichikawa N."/>
        </authorList>
    </citation>
    <scope>NUCLEOTIDE SEQUENCE [LARGE SCALE GENOMIC DNA]</scope>
    <source>
        <strain evidence="5 6">NBRC 106333</strain>
    </source>
</reference>
<keyword evidence="6" id="KW-1185">Reference proteome</keyword>
<organism evidence="5 6">
    <name type="scientific">Deinococcus cellulosilyticus (strain DSM 18568 / NBRC 106333 / KACC 11606 / 5516J-15)</name>
    <dbReference type="NCBI Taxonomy" id="1223518"/>
    <lineage>
        <taxon>Bacteria</taxon>
        <taxon>Thermotogati</taxon>
        <taxon>Deinococcota</taxon>
        <taxon>Deinococci</taxon>
        <taxon>Deinococcales</taxon>
        <taxon>Deinococcaceae</taxon>
        <taxon>Deinococcus</taxon>
    </lineage>
</organism>
<sequence>MKVMVSGHVELPDLQGIEWVKVFPDQDLPVAVTEAEGLVLWTLSRDFVRRLLENAHSLKWIQTLTAGVDHVLAMNLPEHITLYRAPNLHEELVTEHTLALLLGIARRLHVLRDQQREHRWTHPHPFGSIHSRHVVIWGYGNIGRAVGNVLKVMGAHVTGVRTQRGTDGAVPIITPAEFERVLPETDYLVMILPSTPETRHVLNREVLELLPPHAWVVNVGRGDAVNQNDLLVALQQDHIAGAALDVTTPEPLPADHPFWESAQCDPDPSCGLPERQAAGQDAGIHAGQSVPAGCR</sequence>
<feature type="domain" description="D-isomer specific 2-hydroxyacid dehydrogenase NAD-binding" evidence="4">
    <location>
        <begin position="98"/>
        <end position="263"/>
    </location>
</feature>
<gene>
    <name evidence="5" type="ORF">DC3_35880</name>
</gene>
<dbReference type="PANTHER" id="PTHR43333:SF1">
    <property type="entry name" value="D-ISOMER SPECIFIC 2-HYDROXYACID DEHYDROGENASE NAD-BINDING DOMAIN-CONTAINING PROTEIN"/>
    <property type="match status" value="1"/>
</dbReference>
<dbReference type="Proteomes" id="UP000321306">
    <property type="component" value="Unassembled WGS sequence"/>
</dbReference>
<dbReference type="SUPFAM" id="SSF52283">
    <property type="entry name" value="Formate/glycerate dehydrogenase catalytic domain-like"/>
    <property type="match status" value="1"/>
</dbReference>
<evidence type="ECO:0000313" key="5">
    <source>
        <dbReference type="EMBL" id="GEM47953.1"/>
    </source>
</evidence>
<evidence type="ECO:0000256" key="2">
    <source>
        <dbReference type="ARBA" id="ARBA00023027"/>
    </source>
</evidence>
<dbReference type="InterPro" id="IPR006140">
    <property type="entry name" value="D-isomer_DH_NAD-bd"/>
</dbReference>
<dbReference type="OrthoDB" id="9805416at2"/>
<dbReference type="GO" id="GO:0051287">
    <property type="term" value="F:NAD binding"/>
    <property type="evidence" value="ECO:0007669"/>
    <property type="project" value="InterPro"/>
</dbReference>
<keyword evidence="2" id="KW-0520">NAD</keyword>
<dbReference type="Gene3D" id="3.40.50.720">
    <property type="entry name" value="NAD(P)-binding Rossmann-like Domain"/>
    <property type="match status" value="2"/>
</dbReference>
<comment type="caution">
    <text evidence="5">The sequence shown here is derived from an EMBL/GenBank/DDBJ whole genome shotgun (WGS) entry which is preliminary data.</text>
</comment>
<evidence type="ECO:0000313" key="6">
    <source>
        <dbReference type="Proteomes" id="UP000321306"/>
    </source>
</evidence>
<dbReference type="InterPro" id="IPR036291">
    <property type="entry name" value="NAD(P)-bd_dom_sf"/>
</dbReference>
<keyword evidence="1" id="KW-0560">Oxidoreductase</keyword>